<dbReference type="Pfam" id="PF13561">
    <property type="entry name" value="adh_short_C2"/>
    <property type="match status" value="1"/>
</dbReference>
<dbReference type="SUPFAM" id="SSF51735">
    <property type="entry name" value="NAD(P)-binding Rossmann-fold domains"/>
    <property type="match status" value="1"/>
</dbReference>
<comment type="similarity">
    <text evidence="1">Belongs to the short-chain dehydrogenases/reductases (SDR) family.</text>
</comment>
<dbReference type="Gene3D" id="3.40.50.720">
    <property type="entry name" value="NAD(P)-binding Rossmann-like Domain"/>
    <property type="match status" value="1"/>
</dbReference>
<dbReference type="FunFam" id="3.40.50.720:FF:000084">
    <property type="entry name" value="Short-chain dehydrogenase reductase"/>
    <property type="match status" value="1"/>
</dbReference>
<name>A0A6J6CP49_9ZZZZ</name>
<dbReference type="PANTHER" id="PTHR24321">
    <property type="entry name" value="DEHYDROGENASES, SHORT CHAIN"/>
    <property type="match status" value="1"/>
</dbReference>
<dbReference type="InterPro" id="IPR036291">
    <property type="entry name" value="NAD(P)-bd_dom_sf"/>
</dbReference>
<dbReference type="PRINTS" id="PR00081">
    <property type="entry name" value="GDHRDH"/>
</dbReference>
<evidence type="ECO:0000256" key="1">
    <source>
        <dbReference type="ARBA" id="ARBA00006484"/>
    </source>
</evidence>
<evidence type="ECO:0000256" key="2">
    <source>
        <dbReference type="ARBA" id="ARBA00023002"/>
    </source>
</evidence>
<dbReference type="PANTHER" id="PTHR24321:SF8">
    <property type="entry name" value="ESTRADIOL 17-BETA-DEHYDROGENASE 8-RELATED"/>
    <property type="match status" value="1"/>
</dbReference>
<dbReference type="CDD" id="cd05233">
    <property type="entry name" value="SDR_c"/>
    <property type="match status" value="1"/>
</dbReference>
<sequence length="238" mass="24599">MTDASAGGPRRVLVTGAASGIGAACCRVLAAAGWHVVATDLHPGGDVIALDVTDEHAWADVVARVGRLDAMVTCAGIRTRSSIAETPVETWERHLRVNLTGTWLGARELLRQATAAPGVPRALVTVASVNASLAVPGQAHYVASKGGIVALTRAVALEGAPLGLRANAVAPGPIRTPMAAERLDDPEQVRWLTGRVPLGRVGEPGEVAEVVEFLLSDRASYVNGEVVYVDGGWAANAV</sequence>
<keyword evidence="2" id="KW-0560">Oxidoreductase</keyword>
<evidence type="ECO:0000313" key="3">
    <source>
        <dbReference type="EMBL" id="CAB4553350.1"/>
    </source>
</evidence>
<dbReference type="GO" id="GO:0016491">
    <property type="term" value="F:oxidoreductase activity"/>
    <property type="evidence" value="ECO:0007669"/>
    <property type="project" value="UniProtKB-KW"/>
</dbReference>
<dbReference type="PRINTS" id="PR00080">
    <property type="entry name" value="SDRFAMILY"/>
</dbReference>
<dbReference type="PROSITE" id="PS00061">
    <property type="entry name" value="ADH_SHORT"/>
    <property type="match status" value="1"/>
</dbReference>
<dbReference type="EMBL" id="CAEZSR010000034">
    <property type="protein sequence ID" value="CAB4553350.1"/>
    <property type="molecule type" value="Genomic_DNA"/>
</dbReference>
<dbReference type="AlphaFoldDB" id="A0A6J6CP49"/>
<reference evidence="3" key="1">
    <citation type="submission" date="2020-05" db="EMBL/GenBank/DDBJ databases">
        <authorList>
            <person name="Chiriac C."/>
            <person name="Salcher M."/>
            <person name="Ghai R."/>
            <person name="Kavagutti S V."/>
        </authorList>
    </citation>
    <scope>NUCLEOTIDE SEQUENCE</scope>
</reference>
<organism evidence="3">
    <name type="scientific">freshwater metagenome</name>
    <dbReference type="NCBI Taxonomy" id="449393"/>
    <lineage>
        <taxon>unclassified sequences</taxon>
        <taxon>metagenomes</taxon>
        <taxon>ecological metagenomes</taxon>
    </lineage>
</organism>
<dbReference type="InterPro" id="IPR020904">
    <property type="entry name" value="Sc_DH/Rdtase_CS"/>
</dbReference>
<gene>
    <name evidence="3" type="ORF">UFOPK1493_01234</name>
</gene>
<accession>A0A6J6CP49</accession>
<proteinExistence type="inferred from homology"/>
<protein>
    <submittedName>
        <fullName evidence="3">Unannotated protein</fullName>
    </submittedName>
</protein>
<dbReference type="InterPro" id="IPR002347">
    <property type="entry name" value="SDR_fam"/>
</dbReference>